<organism evidence="1 2">
    <name type="scientific">Sediminibacillus albus</name>
    <dbReference type="NCBI Taxonomy" id="407036"/>
    <lineage>
        <taxon>Bacteria</taxon>
        <taxon>Bacillati</taxon>
        <taxon>Bacillota</taxon>
        <taxon>Bacilli</taxon>
        <taxon>Bacillales</taxon>
        <taxon>Bacillaceae</taxon>
        <taxon>Sediminibacillus</taxon>
    </lineage>
</organism>
<evidence type="ECO:0000313" key="2">
    <source>
        <dbReference type="Proteomes" id="UP000198694"/>
    </source>
</evidence>
<protein>
    <recommendedName>
        <fullName evidence="3">Heat induced stress protein YflT</fullName>
    </recommendedName>
</protein>
<evidence type="ECO:0000313" key="1">
    <source>
        <dbReference type="EMBL" id="SDK01774.1"/>
    </source>
</evidence>
<evidence type="ECO:0008006" key="3">
    <source>
        <dbReference type="Google" id="ProtNLM"/>
    </source>
</evidence>
<dbReference type="EMBL" id="FNFL01000002">
    <property type="protein sequence ID" value="SDK01774.1"/>
    <property type="molecule type" value="Genomic_DNA"/>
</dbReference>
<dbReference type="RefSeq" id="WP_093212818.1">
    <property type="nucleotide sequence ID" value="NZ_FNFL01000002.1"/>
</dbReference>
<proteinExistence type="predicted"/>
<name>A0A1G8YHA2_9BACI</name>
<accession>A0A1G8YHA2</accession>
<gene>
    <name evidence="1" type="ORF">SAMN05216243_1598</name>
</gene>
<dbReference type="OrthoDB" id="2607182at2"/>
<dbReference type="AlphaFoldDB" id="A0A1G8YHA2"/>
<reference evidence="1 2" key="1">
    <citation type="submission" date="2016-10" db="EMBL/GenBank/DDBJ databases">
        <authorList>
            <person name="de Groot N.N."/>
        </authorList>
    </citation>
    <scope>NUCLEOTIDE SEQUENCE [LARGE SCALE GENOMIC DNA]</scope>
    <source>
        <strain evidence="1 2">CGMCC 1.6502</strain>
    </source>
</reference>
<dbReference type="Proteomes" id="UP000198694">
    <property type="component" value="Unassembled WGS sequence"/>
</dbReference>
<sequence length="113" mass="12291">MAKTIDAYFKSENDAEAVHARLQTLKVSDVSVEEVPEGTDTKVLVPFFPANTGTGSGGGFAPIAPLVNNSQTKDEGSETLTHLLHFQVEEEDYEEAIKVLKDSDCYGDKSQIQ</sequence>
<keyword evidence="2" id="KW-1185">Reference proteome</keyword>
<dbReference type="STRING" id="407036.SAMN05216243_1598"/>